<dbReference type="Proteomes" id="UP000735302">
    <property type="component" value="Unassembled WGS sequence"/>
</dbReference>
<sequence length="521" mass="59231">MSCSSASSGKMSKMGGADKKNVVDVQMLAIDASRNSKLCFLSCVFFKLLVRLEFRQASLKRVMTSCKSSAQCMQLCTKVHICRCPPRVVNIRVGVLVATSDVNVGEFEMSESFPIVDDLTRLVWVDGFNYKINLQEPFFRSLTIRVRPYAFIEEALNGVHEYTILTMGSCTPGYSMCLMKKKESFYIFDCHLKDEKGMPVPEAEPDIKVFQIKPFFNCAADYQVVGEDYTIVELDVSGNSSRYSFKKDMWPRFVHKRRSNGALSTAMLFCSPFTIPQNGFCVTKDSFPNGCSCENVGNETFRLRANFTIRIKEMSHGQISLIWPGKFGPVRYDYDLPEVKMKETQPKIYVFRKSSYFTCTEDYQVLGVDYTLLELDVSKNHSVYSYEKDRGPRFEYKTRENGKLSEAMHFCTPFTDSQKGFCVTKQSFPNGCGCEQVGVDRYRLKANFTVTAKEMSHGMLSLTWPGKRELQYEYNLPEVKARPKRDEKPEGKTQGLKTVHILGLVQGAGLLTAGGYLYFCE</sequence>
<dbReference type="AlphaFoldDB" id="A0AAV4DFF7"/>
<evidence type="ECO:0000313" key="2">
    <source>
        <dbReference type="Proteomes" id="UP000735302"/>
    </source>
</evidence>
<accession>A0AAV4DFF7</accession>
<keyword evidence="2" id="KW-1185">Reference proteome</keyword>
<proteinExistence type="predicted"/>
<dbReference type="EMBL" id="BLXT01007841">
    <property type="protein sequence ID" value="GFO42958.1"/>
    <property type="molecule type" value="Genomic_DNA"/>
</dbReference>
<gene>
    <name evidence="1" type="ORF">PoB_006946300</name>
</gene>
<protein>
    <submittedName>
        <fullName evidence="1">Uncharacterized protein</fullName>
    </submittedName>
</protein>
<reference evidence="1 2" key="1">
    <citation type="journal article" date="2021" name="Elife">
        <title>Chloroplast acquisition without the gene transfer in kleptoplastic sea slugs, Plakobranchus ocellatus.</title>
        <authorList>
            <person name="Maeda T."/>
            <person name="Takahashi S."/>
            <person name="Yoshida T."/>
            <person name="Shimamura S."/>
            <person name="Takaki Y."/>
            <person name="Nagai Y."/>
            <person name="Toyoda A."/>
            <person name="Suzuki Y."/>
            <person name="Arimoto A."/>
            <person name="Ishii H."/>
            <person name="Satoh N."/>
            <person name="Nishiyama T."/>
            <person name="Hasebe M."/>
            <person name="Maruyama T."/>
            <person name="Minagawa J."/>
            <person name="Obokata J."/>
            <person name="Shigenobu S."/>
        </authorList>
    </citation>
    <scope>NUCLEOTIDE SEQUENCE [LARGE SCALE GENOMIC DNA]</scope>
</reference>
<organism evidence="1 2">
    <name type="scientific">Plakobranchus ocellatus</name>
    <dbReference type="NCBI Taxonomy" id="259542"/>
    <lineage>
        <taxon>Eukaryota</taxon>
        <taxon>Metazoa</taxon>
        <taxon>Spiralia</taxon>
        <taxon>Lophotrochozoa</taxon>
        <taxon>Mollusca</taxon>
        <taxon>Gastropoda</taxon>
        <taxon>Heterobranchia</taxon>
        <taxon>Euthyneura</taxon>
        <taxon>Panpulmonata</taxon>
        <taxon>Sacoglossa</taxon>
        <taxon>Placobranchoidea</taxon>
        <taxon>Plakobranchidae</taxon>
        <taxon>Plakobranchus</taxon>
    </lineage>
</organism>
<comment type="caution">
    <text evidence="1">The sequence shown here is derived from an EMBL/GenBank/DDBJ whole genome shotgun (WGS) entry which is preliminary data.</text>
</comment>
<name>A0AAV4DFF7_9GAST</name>
<evidence type="ECO:0000313" key="1">
    <source>
        <dbReference type="EMBL" id="GFO42958.1"/>
    </source>
</evidence>